<dbReference type="Pfam" id="PF05076">
    <property type="entry name" value="SUFU"/>
    <property type="match status" value="1"/>
</dbReference>
<evidence type="ECO:0000313" key="2">
    <source>
        <dbReference type="EMBL" id="BDI29072.1"/>
    </source>
</evidence>
<gene>
    <name evidence="2" type="ORF">CCAX7_11230</name>
</gene>
<feature type="domain" description="Suppressor of fused-like" evidence="1">
    <location>
        <begin position="34"/>
        <end position="189"/>
    </location>
</feature>
<reference evidence="2 3" key="1">
    <citation type="journal article" date="2019" name="Int. J. Syst. Evol. Microbiol.">
        <title>Capsulimonas corticalis gen. nov., sp. nov., an aerobic capsulated bacterium, of a novel bacterial order, Capsulimonadales ord. nov., of the class Armatimonadia of the phylum Armatimonadetes.</title>
        <authorList>
            <person name="Li J."/>
            <person name="Kudo C."/>
            <person name="Tonouchi A."/>
        </authorList>
    </citation>
    <scope>NUCLEOTIDE SEQUENCE [LARGE SCALE GENOMIC DNA]</scope>
    <source>
        <strain evidence="2 3">AX-7</strain>
    </source>
</reference>
<evidence type="ECO:0000313" key="3">
    <source>
        <dbReference type="Proteomes" id="UP000287394"/>
    </source>
</evidence>
<protein>
    <recommendedName>
        <fullName evidence="1">Suppressor of fused-like domain-containing protein</fullName>
    </recommendedName>
</protein>
<accession>A0A402CUS0</accession>
<dbReference type="Proteomes" id="UP000287394">
    <property type="component" value="Chromosome"/>
</dbReference>
<sequence length="192" mass="21466">MSVDWTEAYVDHYARFFLGAPDATHLFQLDEARPPIQILTYDRVVAGCRLFASLGFSLYAPEGCAPAEVVCPVDAGGEAVPDILANALFHIATRSEPLTLSWGSTLDGLEHVNPAFAKKYKKEALYFTDPYGFPDEFAHVLADTGGIGRMYLAMFLSKKEHAFLREHQRDAFEEKLEEKGVDPYDVRRKSCV</sequence>
<dbReference type="AlphaFoldDB" id="A0A402CUS0"/>
<dbReference type="OrthoDB" id="1249375at2"/>
<dbReference type="RefSeq" id="WP_119321119.1">
    <property type="nucleotide sequence ID" value="NZ_AP025739.1"/>
</dbReference>
<evidence type="ECO:0000259" key="1">
    <source>
        <dbReference type="Pfam" id="PF05076"/>
    </source>
</evidence>
<dbReference type="InterPro" id="IPR020941">
    <property type="entry name" value="SUFU-like_domain"/>
</dbReference>
<proteinExistence type="predicted"/>
<keyword evidence="3" id="KW-1185">Reference proteome</keyword>
<dbReference type="KEGG" id="ccot:CCAX7_11230"/>
<dbReference type="EMBL" id="AP025739">
    <property type="protein sequence ID" value="BDI29072.1"/>
    <property type="molecule type" value="Genomic_DNA"/>
</dbReference>
<organism evidence="2 3">
    <name type="scientific">Capsulimonas corticalis</name>
    <dbReference type="NCBI Taxonomy" id="2219043"/>
    <lineage>
        <taxon>Bacteria</taxon>
        <taxon>Bacillati</taxon>
        <taxon>Armatimonadota</taxon>
        <taxon>Armatimonadia</taxon>
        <taxon>Capsulimonadales</taxon>
        <taxon>Capsulimonadaceae</taxon>
        <taxon>Capsulimonas</taxon>
    </lineage>
</organism>
<name>A0A402CUS0_9BACT</name>